<dbReference type="Gene3D" id="6.10.140.2220">
    <property type="match status" value="1"/>
</dbReference>
<dbReference type="HOGENOM" id="CLU_069858_3_0_1"/>
<dbReference type="Proteomes" id="UP000030678">
    <property type="component" value="Unassembled WGS sequence"/>
</dbReference>
<evidence type="ECO:0000256" key="3">
    <source>
        <dbReference type="ARBA" id="ARBA00022833"/>
    </source>
</evidence>
<evidence type="ECO:0000256" key="2">
    <source>
        <dbReference type="ARBA" id="ARBA00022771"/>
    </source>
</evidence>
<name>V9DB81_9EURO</name>
<dbReference type="SUPFAM" id="SSF144232">
    <property type="entry name" value="HIT/MYND zinc finger-like"/>
    <property type="match status" value="1"/>
</dbReference>
<dbReference type="GO" id="GO:0008270">
    <property type="term" value="F:zinc ion binding"/>
    <property type="evidence" value="ECO:0007669"/>
    <property type="project" value="UniProtKB-KW"/>
</dbReference>
<dbReference type="InterPro" id="IPR002893">
    <property type="entry name" value="Znf_MYND"/>
</dbReference>
<evidence type="ECO:0000256" key="1">
    <source>
        <dbReference type="ARBA" id="ARBA00022723"/>
    </source>
</evidence>
<feature type="compositionally biased region" description="Low complexity" evidence="5">
    <location>
        <begin position="52"/>
        <end position="81"/>
    </location>
</feature>
<keyword evidence="2 4" id="KW-0863">Zinc-finger</keyword>
<dbReference type="RefSeq" id="XP_008726105.1">
    <property type="nucleotide sequence ID" value="XM_008727883.1"/>
</dbReference>
<dbReference type="AlphaFoldDB" id="V9DB81"/>
<dbReference type="PROSITE" id="PS01360">
    <property type="entry name" value="ZF_MYND_1"/>
    <property type="match status" value="1"/>
</dbReference>
<keyword evidence="3" id="KW-0862">Zinc</keyword>
<proteinExistence type="predicted"/>
<dbReference type="GeneID" id="19982031"/>
<accession>V9DB81</accession>
<feature type="domain" description="MYND-type" evidence="6">
    <location>
        <begin position="3"/>
        <end position="44"/>
    </location>
</feature>
<keyword evidence="1" id="KW-0479">Metal-binding</keyword>
<evidence type="ECO:0000313" key="8">
    <source>
        <dbReference type="Proteomes" id="UP000030678"/>
    </source>
</evidence>
<gene>
    <name evidence="7" type="ORF">G647_03538</name>
</gene>
<dbReference type="Pfam" id="PF01753">
    <property type="entry name" value="zf-MYND"/>
    <property type="match status" value="1"/>
</dbReference>
<feature type="region of interest" description="Disordered" evidence="5">
    <location>
        <begin position="48"/>
        <end position="90"/>
    </location>
</feature>
<dbReference type="PROSITE" id="PS50865">
    <property type="entry name" value="ZF_MYND_2"/>
    <property type="match status" value="1"/>
</dbReference>
<protein>
    <recommendedName>
        <fullName evidence="6">MYND-type domain-containing protein</fullName>
    </recommendedName>
</protein>
<reference evidence="7 8" key="1">
    <citation type="submission" date="2013-03" db="EMBL/GenBank/DDBJ databases">
        <title>The Genome Sequence of Cladophialophora carrionii CBS 160.54.</title>
        <authorList>
            <consortium name="The Broad Institute Genomics Platform"/>
            <person name="Cuomo C."/>
            <person name="de Hoog S."/>
            <person name="Gorbushina A."/>
            <person name="Walker B."/>
            <person name="Young S.K."/>
            <person name="Zeng Q."/>
            <person name="Gargeya S."/>
            <person name="Fitzgerald M."/>
            <person name="Haas B."/>
            <person name="Abouelleil A."/>
            <person name="Allen A.W."/>
            <person name="Alvarado L."/>
            <person name="Arachchi H.M."/>
            <person name="Berlin A.M."/>
            <person name="Chapman S.B."/>
            <person name="Gainer-Dewar J."/>
            <person name="Goldberg J."/>
            <person name="Griggs A."/>
            <person name="Gujja S."/>
            <person name="Hansen M."/>
            <person name="Howarth C."/>
            <person name="Imamovic A."/>
            <person name="Ireland A."/>
            <person name="Larimer J."/>
            <person name="McCowan C."/>
            <person name="Murphy C."/>
            <person name="Pearson M."/>
            <person name="Poon T.W."/>
            <person name="Priest M."/>
            <person name="Roberts A."/>
            <person name="Saif S."/>
            <person name="Shea T."/>
            <person name="Sisk P."/>
            <person name="Sykes S."/>
            <person name="Wortman J."/>
            <person name="Nusbaum C."/>
            <person name="Birren B."/>
        </authorList>
    </citation>
    <scope>NUCLEOTIDE SEQUENCE [LARGE SCALE GENOMIC DNA]</scope>
    <source>
        <strain evidence="7 8">CBS 160.54</strain>
    </source>
</reference>
<dbReference type="OrthoDB" id="432970at2759"/>
<dbReference type="VEuPathDB" id="FungiDB:G647_03538"/>
<evidence type="ECO:0000313" key="7">
    <source>
        <dbReference type="EMBL" id="ETI24169.1"/>
    </source>
</evidence>
<evidence type="ECO:0000256" key="5">
    <source>
        <dbReference type="SAM" id="MobiDB-lite"/>
    </source>
</evidence>
<organism evidence="7 8">
    <name type="scientific">Cladophialophora carrionii CBS 160.54</name>
    <dbReference type="NCBI Taxonomy" id="1279043"/>
    <lineage>
        <taxon>Eukaryota</taxon>
        <taxon>Fungi</taxon>
        <taxon>Dikarya</taxon>
        <taxon>Ascomycota</taxon>
        <taxon>Pezizomycotina</taxon>
        <taxon>Eurotiomycetes</taxon>
        <taxon>Chaetothyriomycetidae</taxon>
        <taxon>Chaetothyriales</taxon>
        <taxon>Herpotrichiellaceae</taxon>
        <taxon>Cladophialophora</taxon>
    </lineage>
</organism>
<evidence type="ECO:0000259" key="6">
    <source>
        <dbReference type="PROSITE" id="PS50865"/>
    </source>
</evidence>
<evidence type="ECO:0000256" key="4">
    <source>
        <dbReference type="PROSITE-ProRule" id="PRU00134"/>
    </source>
</evidence>
<sequence>MECAACRKPATDSAPLKRCAKCHTTKYCSRDCQKDDWKHHKKSCSRLAAARSGATPGPSTNTPSATTTNTDNSTNPRSDTTFPGLSAPQAVPQPFHALSERKFLHNRPEDDVYKLLIDCYRFRVEDDYKFTGDVEEDCIYGGAPDSYKPFQRFLRKAEGRDGLLPSWWSSAKAKACLEYGKDPRNWSDLCCAIEKHDVTEHYGDNLMPMKLRMLGEQILGTGPGGQSGAAMMQLQMQAERGSMWSSHLDISQMFR</sequence>
<dbReference type="EMBL" id="KB822704">
    <property type="protein sequence ID" value="ETI24169.1"/>
    <property type="molecule type" value="Genomic_DNA"/>
</dbReference>